<dbReference type="SUPFAM" id="SSF143744">
    <property type="entry name" value="GlcG-like"/>
    <property type="match status" value="1"/>
</dbReference>
<comment type="caution">
    <text evidence="2">The sequence shown here is derived from an EMBL/GenBank/DDBJ whole genome shotgun (WGS) entry which is preliminary data.</text>
</comment>
<dbReference type="Pfam" id="PF03928">
    <property type="entry name" value="HbpS-like"/>
    <property type="match status" value="1"/>
</dbReference>
<reference evidence="2 3" key="1">
    <citation type="submission" date="2024-02" db="EMBL/GenBank/DDBJ databases">
        <title>Expansion and revision of Xanthobacter and proposal of Roseixanthobacter gen. nov.</title>
        <authorList>
            <person name="Soltysiak M.P.M."/>
            <person name="Jalihal A."/>
            <person name="Ory A."/>
            <person name="Chrisophersen C."/>
            <person name="Lee A.D."/>
            <person name="Boulton J."/>
            <person name="Springer M."/>
        </authorList>
    </citation>
    <scope>NUCLEOTIDE SEQUENCE [LARGE SCALE GENOMIC DNA]</scope>
    <source>
        <strain evidence="2 3">23A</strain>
    </source>
</reference>
<proteinExistence type="predicted"/>
<organism evidence="2 3">
    <name type="scientific">Xanthobacter oligotrophicus</name>
    <dbReference type="NCBI Taxonomy" id="2607286"/>
    <lineage>
        <taxon>Bacteria</taxon>
        <taxon>Pseudomonadati</taxon>
        <taxon>Pseudomonadota</taxon>
        <taxon>Alphaproteobacteria</taxon>
        <taxon>Hyphomicrobiales</taxon>
        <taxon>Xanthobacteraceae</taxon>
        <taxon>Xanthobacter</taxon>
    </lineage>
</organism>
<name>A0ABW6ZVG3_9HYPH</name>
<dbReference type="PANTHER" id="PTHR34309:SF10">
    <property type="entry name" value="SLR1406 PROTEIN"/>
    <property type="match status" value="1"/>
</dbReference>
<accession>A0ABW6ZVG3</accession>
<sequence length="161" mass="16193">MKRLLLAAVAAVSLVPVASAQVLQDKNMPLTIALDIAREAVAACAAQGYNVTAAVVDRAGVIRALARADNAGVHTPDAARRKAYTSASTRIPTSTMVENIQKTPAAAQLVAIDGFLVVAGGVPVKSGNEVIGAVGVGGAPGGQLDEACANAAIAKVEQQLK</sequence>
<dbReference type="Gene3D" id="3.30.450.150">
    <property type="entry name" value="Haem-degrading domain"/>
    <property type="match status" value="1"/>
</dbReference>
<evidence type="ECO:0000313" key="2">
    <source>
        <dbReference type="EMBL" id="MFG1372720.1"/>
    </source>
</evidence>
<feature type="signal peptide" evidence="1">
    <location>
        <begin position="1"/>
        <end position="20"/>
    </location>
</feature>
<keyword evidence="1" id="KW-0732">Signal</keyword>
<keyword evidence="3" id="KW-1185">Reference proteome</keyword>
<dbReference type="PANTHER" id="PTHR34309">
    <property type="entry name" value="SLR1406 PROTEIN"/>
    <property type="match status" value="1"/>
</dbReference>
<evidence type="ECO:0000256" key="1">
    <source>
        <dbReference type="SAM" id="SignalP"/>
    </source>
</evidence>
<dbReference type="Proteomes" id="UP001604002">
    <property type="component" value="Unassembled WGS sequence"/>
</dbReference>
<dbReference type="EMBL" id="JBAFVH010000005">
    <property type="protein sequence ID" value="MFG1372720.1"/>
    <property type="molecule type" value="Genomic_DNA"/>
</dbReference>
<protein>
    <submittedName>
        <fullName evidence="2">Heme-binding protein</fullName>
    </submittedName>
</protein>
<dbReference type="InterPro" id="IPR052517">
    <property type="entry name" value="GlcG_carb_metab_protein"/>
</dbReference>
<feature type="chain" id="PRO_5045891464" evidence="1">
    <location>
        <begin position="21"/>
        <end position="161"/>
    </location>
</feature>
<gene>
    <name evidence="2" type="ORF">V5F32_11135</name>
</gene>
<dbReference type="RefSeq" id="WP_149575642.1">
    <property type="nucleotide sequence ID" value="NZ_JAKOAT010000005.1"/>
</dbReference>
<dbReference type="InterPro" id="IPR005624">
    <property type="entry name" value="PduO/GlcC-like"/>
</dbReference>
<evidence type="ECO:0000313" key="3">
    <source>
        <dbReference type="Proteomes" id="UP001604002"/>
    </source>
</evidence>
<dbReference type="InterPro" id="IPR038084">
    <property type="entry name" value="PduO/GlcC-like_sf"/>
</dbReference>